<protein>
    <submittedName>
        <fullName evidence="2">Uncharacterized protein</fullName>
    </submittedName>
</protein>
<proteinExistence type="predicted"/>
<organism evidence="2">
    <name type="scientific">Arundo donax</name>
    <name type="common">Giant reed</name>
    <name type="synonym">Donax arundinaceus</name>
    <dbReference type="NCBI Taxonomy" id="35708"/>
    <lineage>
        <taxon>Eukaryota</taxon>
        <taxon>Viridiplantae</taxon>
        <taxon>Streptophyta</taxon>
        <taxon>Embryophyta</taxon>
        <taxon>Tracheophyta</taxon>
        <taxon>Spermatophyta</taxon>
        <taxon>Magnoliopsida</taxon>
        <taxon>Liliopsida</taxon>
        <taxon>Poales</taxon>
        <taxon>Poaceae</taxon>
        <taxon>PACMAD clade</taxon>
        <taxon>Arundinoideae</taxon>
        <taxon>Arundineae</taxon>
        <taxon>Arundo</taxon>
    </lineage>
</organism>
<keyword evidence="1" id="KW-0472">Membrane</keyword>
<reference evidence="2" key="1">
    <citation type="submission" date="2014-09" db="EMBL/GenBank/DDBJ databases">
        <authorList>
            <person name="Magalhaes I.L.F."/>
            <person name="Oliveira U."/>
            <person name="Santos F.R."/>
            <person name="Vidigal T.H.D.A."/>
            <person name="Brescovit A.D."/>
            <person name="Santos A.J."/>
        </authorList>
    </citation>
    <scope>NUCLEOTIDE SEQUENCE</scope>
    <source>
        <tissue evidence="2">Shoot tissue taken approximately 20 cm above the soil surface</tissue>
    </source>
</reference>
<keyword evidence="1" id="KW-1133">Transmembrane helix</keyword>
<reference evidence="2" key="2">
    <citation type="journal article" date="2015" name="Data Brief">
        <title>Shoot transcriptome of the giant reed, Arundo donax.</title>
        <authorList>
            <person name="Barrero R.A."/>
            <person name="Guerrero F.D."/>
            <person name="Moolhuijzen P."/>
            <person name="Goolsby J.A."/>
            <person name="Tidwell J."/>
            <person name="Bellgard S.E."/>
            <person name="Bellgard M.I."/>
        </authorList>
    </citation>
    <scope>NUCLEOTIDE SEQUENCE</scope>
    <source>
        <tissue evidence="2">Shoot tissue taken approximately 20 cm above the soil surface</tissue>
    </source>
</reference>
<name>A0A0A8ZJ29_ARUDO</name>
<feature type="transmembrane region" description="Helical" evidence="1">
    <location>
        <begin position="6"/>
        <end position="27"/>
    </location>
</feature>
<sequence length="31" mass="3783">MLMNQIYQLIYFLMIRLVLLVYIYEIIGSTN</sequence>
<keyword evidence="1" id="KW-0812">Transmembrane</keyword>
<evidence type="ECO:0000256" key="1">
    <source>
        <dbReference type="SAM" id="Phobius"/>
    </source>
</evidence>
<evidence type="ECO:0000313" key="2">
    <source>
        <dbReference type="EMBL" id="JAD39404.1"/>
    </source>
</evidence>
<dbReference type="AlphaFoldDB" id="A0A0A8ZJ29"/>
<dbReference type="EMBL" id="GBRH01258491">
    <property type="protein sequence ID" value="JAD39404.1"/>
    <property type="molecule type" value="Transcribed_RNA"/>
</dbReference>
<accession>A0A0A8ZJ29</accession>